<reference evidence="1" key="2">
    <citation type="journal article" date="2015" name="Data Brief">
        <title>Shoot transcriptome of the giant reed, Arundo donax.</title>
        <authorList>
            <person name="Barrero R.A."/>
            <person name="Guerrero F.D."/>
            <person name="Moolhuijzen P."/>
            <person name="Goolsby J.A."/>
            <person name="Tidwell J."/>
            <person name="Bellgard S.E."/>
            <person name="Bellgard M.I."/>
        </authorList>
    </citation>
    <scope>NUCLEOTIDE SEQUENCE</scope>
    <source>
        <tissue evidence="1">Shoot tissue taken approximately 20 cm above the soil surface</tissue>
    </source>
</reference>
<organism evidence="1">
    <name type="scientific">Arundo donax</name>
    <name type="common">Giant reed</name>
    <name type="synonym">Donax arundinaceus</name>
    <dbReference type="NCBI Taxonomy" id="35708"/>
    <lineage>
        <taxon>Eukaryota</taxon>
        <taxon>Viridiplantae</taxon>
        <taxon>Streptophyta</taxon>
        <taxon>Embryophyta</taxon>
        <taxon>Tracheophyta</taxon>
        <taxon>Spermatophyta</taxon>
        <taxon>Magnoliopsida</taxon>
        <taxon>Liliopsida</taxon>
        <taxon>Poales</taxon>
        <taxon>Poaceae</taxon>
        <taxon>PACMAD clade</taxon>
        <taxon>Arundinoideae</taxon>
        <taxon>Arundineae</taxon>
        <taxon>Arundo</taxon>
    </lineage>
</organism>
<evidence type="ECO:0000313" key="1">
    <source>
        <dbReference type="EMBL" id="JAD67433.1"/>
    </source>
</evidence>
<accession>A0A0A9BYZ5</accession>
<sequence>MLSFENPTLRCY</sequence>
<reference evidence="1" key="1">
    <citation type="submission" date="2014-09" db="EMBL/GenBank/DDBJ databases">
        <authorList>
            <person name="Magalhaes I.L.F."/>
            <person name="Oliveira U."/>
            <person name="Santos F.R."/>
            <person name="Vidigal T.H.D.A."/>
            <person name="Brescovit A.D."/>
            <person name="Santos A.J."/>
        </authorList>
    </citation>
    <scope>NUCLEOTIDE SEQUENCE</scope>
    <source>
        <tissue evidence="1">Shoot tissue taken approximately 20 cm above the soil surface</tissue>
    </source>
</reference>
<name>A0A0A9BYZ5_ARUDO</name>
<proteinExistence type="predicted"/>
<protein>
    <submittedName>
        <fullName evidence="1">Uncharacterized protein</fullName>
    </submittedName>
</protein>
<dbReference type="EMBL" id="GBRH01230462">
    <property type="protein sequence ID" value="JAD67433.1"/>
    <property type="molecule type" value="Transcribed_RNA"/>
</dbReference>